<accession>A0A7T1L7P1</accession>
<reference evidence="2" key="1">
    <citation type="journal article" date="2020" name="Arch.">
        <title>Full genome sequence of bovine alphaherpesvirus 2 (BoHV-2).</title>
        <authorList>
            <person name="Pfaff F."/>
            <person name="Neubauer-Juric A."/>
            <person name="Krebs S."/>
            <person name="Hauser A."/>
            <person name="Singer S."/>
            <person name="Blum H."/>
            <person name="Hoffmann B."/>
        </authorList>
    </citation>
    <scope>NUCLEOTIDE SEQUENCE</scope>
    <source>
        <strain evidence="2">Riems 8/85</strain>
    </source>
</reference>
<evidence type="ECO:0000313" key="2">
    <source>
        <dbReference type="EMBL" id="QPO25278.1"/>
    </source>
</evidence>
<dbReference type="Pfam" id="PF25737">
    <property type="entry name" value="Herpes_US8A"/>
    <property type="match status" value="1"/>
</dbReference>
<proteinExistence type="predicted"/>
<keyword evidence="1" id="KW-1133">Transmembrane helix</keyword>
<dbReference type="EMBL" id="MT862164">
    <property type="protein sequence ID" value="QPO25278.1"/>
    <property type="molecule type" value="Genomic_DNA"/>
</dbReference>
<organism evidence="2">
    <name type="scientific">Bovine alphaherpesvirus 2</name>
    <dbReference type="NCBI Taxonomy" id="10295"/>
    <lineage>
        <taxon>Viruses</taxon>
        <taxon>Duplodnaviria</taxon>
        <taxon>Heunggongvirae</taxon>
        <taxon>Peploviricota</taxon>
        <taxon>Herviviricetes</taxon>
        <taxon>Herpesvirales</taxon>
        <taxon>Orthoherpesviridae</taxon>
        <taxon>Alphaherpesvirinae</taxon>
        <taxon>Simplexvirus</taxon>
        <taxon>Simplexvirus bovinealpha2</taxon>
    </lineage>
</organism>
<feature type="transmembrane region" description="Helical" evidence="1">
    <location>
        <begin position="75"/>
        <end position="93"/>
    </location>
</feature>
<dbReference type="InterPro" id="IPR017377">
    <property type="entry name" value="Herpes_US8A"/>
</dbReference>
<name>A0A7T1L7P1_9ALPH</name>
<gene>
    <name evidence="2" type="primary">US8A</name>
</gene>
<protein>
    <submittedName>
        <fullName evidence="2">Membrane protein US8A</fullName>
    </submittedName>
</protein>
<evidence type="ECO:0000256" key="1">
    <source>
        <dbReference type="SAM" id="Phobius"/>
    </source>
</evidence>
<keyword evidence="1" id="KW-0472">Membrane</keyword>
<keyword evidence="1" id="KW-0812">Transmembrane</keyword>
<dbReference type="Proteomes" id="UP001147787">
    <property type="component" value="Segment"/>
</dbReference>
<sequence>MEYTACTRPSAPLAADTNPQSTHALIGRELAMLSDGAAAEVPPAAQAPRSLMPWLFADPWVSVVAWLTARAMRRVIGLGVVACGAAVYMTSLTRGA</sequence>